<dbReference type="Gene3D" id="1.20.1270.180">
    <property type="match status" value="1"/>
</dbReference>
<organism evidence="3 4">
    <name type="scientific">Inquilinus limosus</name>
    <dbReference type="NCBI Taxonomy" id="171674"/>
    <lineage>
        <taxon>Bacteria</taxon>
        <taxon>Pseudomonadati</taxon>
        <taxon>Pseudomonadota</taxon>
        <taxon>Alphaproteobacteria</taxon>
        <taxon>Rhodospirillales</taxon>
        <taxon>Rhodospirillaceae</taxon>
        <taxon>Inquilinus</taxon>
    </lineage>
</organism>
<reference evidence="3" key="1">
    <citation type="submission" date="2020-06" db="EMBL/GenBank/DDBJ databases">
        <title>Stable isotope informed genome-resolved metagenomics uncovers potential trophic interactions in rhizosphere soil.</title>
        <authorList>
            <person name="Starr E.P."/>
            <person name="Shi S."/>
            <person name="Blazewicz S.J."/>
            <person name="Koch B.J."/>
            <person name="Probst A.J."/>
            <person name="Hungate B.A."/>
            <person name="Pett-Ridge J."/>
            <person name="Firestone M.K."/>
            <person name="Banfield J.F."/>
        </authorList>
    </citation>
    <scope>NUCLEOTIDE SEQUENCE</scope>
    <source>
        <strain evidence="3">YM_69_17</strain>
    </source>
</reference>
<proteinExistence type="predicted"/>
<evidence type="ECO:0000313" key="4">
    <source>
        <dbReference type="Proteomes" id="UP000700706"/>
    </source>
</evidence>
<comment type="caution">
    <text evidence="3">The sequence shown here is derived from an EMBL/GenBank/DDBJ whole genome shotgun (WGS) entry which is preliminary data.</text>
</comment>
<feature type="chain" id="PRO_5037996716" evidence="1">
    <location>
        <begin position="20"/>
        <end position="246"/>
    </location>
</feature>
<dbReference type="Pfam" id="PF07007">
    <property type="entry name" value="LprI"/>
    <property type="match status" value="1"/>
</dbReference>
<evidence type="ECO:0000259" key="2">
    <source>
        <dbReference type="Pfam" id="PF07007"/>
    </source>
</evidence>
<dbReference type="InterPro" id="IPR009739">
    <property type="entry name" value="LprI-like_N"/>
</dbReference>
<dbReference type="EMBL" id="JAEKLZ010000105">
    <property type="protein sequence ID" value="MBW8724428.1"/>
    <property type="molecule type" value="Genomic_DNA"/>
</dbReference>
<feature type="signal peptide" evidence="1">
    <location>
        <begin position="1"/>
        <end position="19"/>
    </location>
</feature>
<feature type="domain" description="Lysozyme inhibitor LprI-like N-terminal" evidence="2">
    <location>
        <begin position="162"/>
        <end position="234"/>
    </location>
</feature>
<keyword evidence="1" id="KW-0732">Signal</keyword>
<protein>
    <submittedName>
        <fullName evidence="3">DUF1311 domain-containing protein</fullName>
    </submittedName>
</protein>
<dbReference type="AlphaFoldDB" id="A0A952FGR4"/>
<sequence>MRRLAAICLAALIPAVAGAAEAPALDVQVVAAQAGPRGNVALVLMVTGTGLDPSALPNDPEGCDGSGYTRTDDPQETGCYKIAATENGKPVGGLAYDLMLNRGTTAYLLLRYRSPAKPGAARALRLDLSFKLWDDVVRSRRPEAEIDLAKAPGFADPDNAWGPLYAFQDRRLNEIYDALTASVAGDAELRQMIVQAERGWIAVKDADCAAPLAPTPQDLDQCRTLHTVERIDQLAALQRSLAGAGP</sequence>
<accession>A0A952FGR4</accession>
<name>A0A952FGR4_9PROT</name>
<evidence type="ECO:0000256" key="1">
    <source>
        <dbReference type="SAM" id="SignalP"/>
    </source>
</evidence>
<gene>
    <name evidence="3" type="ORF">JF625_04625</name>
</gene>
<evidence type="ECO:0000313" key="3">
    <source>
        <dbReference type="EMBL" id="MBW8724428.1"/>
    </source>
</evidence>
<dbReference type="Proteomes" id="UP000700706">
    <property type="component" value="Unassembled WGS sequence"/>
</dbReference>